<keyword evidence="3" id="KW-1185">Reference proteome</keyword>
<feature type="domain" description="CRISPR system ring nuclease SSO1393-like" evidence="1">
    <location>
        <begin position="70"/>
        <end position="204"/>
    </location>
</feature>
<dbReference type="AlphaFoldDB" id="A0A0B6WWR1"/>
<dbReference type="STRING" id="454194.PYK22_01524"/>
<dbReference type="CDD" id="cd09742">
    <property type="entry name" value="Csm6_III-A"/>
    <property type="match status" value="1"/>
</dbReference>
<accession>A0A0B6WWR1</accession>
<dbReference type="Gene3D" id="1.10.196.30">
    <property type="match status" value="1"/>
</dbReference>
<name>A0A0B6WWR1_9BACT</name>
<dbReference type="EMBL" id="CBXV010000005">
    <property type="protein sequence ID" value="CDM65521.1"/>
    <property type="molecule type" value="Genomic_DNA"/>
</dbReference>
<protein>
    <submittedName>
        <fullName evidence="2">CRISPR-associated protein, APE2256 family</fullName>
    </submittedName>
</protein>
<proteinExistence type="predicted"/>
<reference evidence="2 3" key="1">
    <citation type="submission" date="2013-12" db="EMBL/GenBank/DDBJ databases">
        <authorList>
            <person name="Stott M."/>
        </authorList>
    </citation>
    <scope>NUCLEOTIDE SEQUENCE [LARGE SCALE GENOMIC DNA]</scope>
    <source>
        <strain evidence="2 3">K22</strain>
    </source>
</reference>
<dbReference type="InterPro" id="IPR013442">
    <property type="entry name" value="SSO1393-like"/>
</dbReference>
<evidence type="ECO:0000313" key="2">
    <source>
        <dbReference type="EMBL" id="CDM65521.1"/>
    </source>
</evidence>
<evidence type="ECO:0000259" key="1">
    <source>
        <dbReference type="Pfam" id="PF09651"/>
    </source>
</evidence>
<reference evidence="2 3" key="2">
    <citation type="submission" date="2015-01" db="EMBL/GenBank/DDBJ databases">
        <title>Complete genome sequence of Pyrinomonas methylaliphatogenes type strain K22T.</title>
        <authorList>
            <person name="Lee K.C.Y."/>
            <person name="Power J.F."/>
            <person name="Dunfield P.F."/>
            <person name="Morgan X.C."/>
            <person name="Huttenhower C."/>
            <person name="Stott M.B."/>
        </authorList>
    </citation>
    <scope>NUCLEOTIDE SEQUENCE [LARGE SCALE GENOMIC DNA]</scope>
    <source>
        <strain evidence="2 3">K22</strain>
    </source>
</reference>
<dbReference type="Pfam" id="PF09651">
    <property type="entry name" value="Cas_APE2256"/>
    <property type="match status" value="1"/>
</dbReference>
<dbReference type="OrthoDB" id="1803092at2"/>
<gene>
    <name evidence="2" type="ORF">PYK22_01524</name>
</gene>
<evidence type="ECO:0000313" key="3">
    <source>
        <dbReference type="Proteomes" id="UP000031518"/>
    </source>
</evidence>
<dbReference type="Gene3D" id="3.40.50.10770">
    <property type="entry name" value="Hypothetical protein VC1899 like domain (Restriction endonuclease-like)"/>
    <property type="match status" value="1"/>
</dbReference>
<organism evidence="2 3">
    <name type="scientific">Pyrinomonas methylaliphatogenes</name>
    <dbReference type="NCBI Taxonomy" id="454194"/>
    <lineage>
        <taxon>Bacteria</taxon>
        <taxon>Pseudomonadati</taxon>
        <taxon>Acidobacteriota</taxon>
        <taxon>Blastocatellia</taxon>
        <taxon>Blastocatellales</taxon>
        <taxon>Pyrinomonadaceae</taxon>
        <taxon>Pyrinomonas</taxon>
    </lineage>
</organism>
<dbReference type="NCBIfam" id="TIGR02619">
    <property type="entry name" value="putative CRISPR-associated protein, APE2256 family"/>
    <property type="match status" value="1"/>
</dbReference>
<dbReference type="Proteomes" id="UP000031518">
    <property type="component" value="Unassembled WGS sequence"/>
</dbReference>
<sequence length="368" mass="41955">MTRKFVLSPVGTSILANTARLIKADVQKIIHNSNVKSESDISADDLSVLRRVIEEAENKLKDADSATAAKMSAELNGIIKIYSGAFNHQGDFHLLLCTDTWLGEVTANIAKDWLTGKGVIAEVRRQKDLRTDDLSSFQVALADIVRFCEETAEGYRRNGYRVIFNLTGGFKSVQGFLQTLALFYADETFYVFESSEELLRIPRLPVKMDAENTVRDHLQVFRRLSLGLQVDQEEIKKLPETFLLQVGNESALSEWGELVWQRSRDSIYRECVFQSPSDRIVYSQSFIKSIEGLSPDRLIQINKKVDDLTRYLETGQHVQSLDFKKLKGDELLPSTHEIDAWHDQDAKRIYGHFEEDKFVLDKLDKKLG</sequence>
<dbReference type="RefSeq" id="WP_041975871.1">
    <property type="nucleotide sequence ID" value="NZ_CBXV010000005.1"/>
</dbReference>